<dbReference type="InterPro" id="IPR009959">
    <property type="entry name" value="Cyclase_SnoaL-like"/>
</dbReference>
<dbReference type="GO" id="GO:0030638">
    <property type="term" value="P:polyketide metabolic process"/>
    <property type="evidence" value="ECO:0007669"/>
    <property type="project" value="InterPro"/>
</dbReference>
<reference evidence="1" key="1">
    <citation type="submission" date="2018-06" db="EMBL/GenBank/DDBJ databases">
        <authorList>
            <person name="Zhirakovskaya E."/>
        </authorList>
    </citation>
    <scope>NUCLEOTIDE SEQUENCE</scope>
</reference>
<protein>
    <recommendedName>
        <fullName evidence="2">SnoaL-like domain-containing protein</fullName>
    </recommendedName>
</protein>
<dbReference type="Pfam" id="PF07366">
    <property type="entry name" value="SnoaL"/>
    <property type="match status" value="1"/>
</dbReference>
<dbReference type="SUPFAM" id="SSF54427">
    <property type="entry name" value="NTF2-like"/>
    <property type="match status" value="1"/>
</dbReference>
<organism evidence="1">
    <name type="scientific">hydrothermal vent metagenome</name>
    <dbReference type="NCBI Taxonomy" id="652676"/>
    <lineage>
        <taxon>unclassified sequences</taxon>
        <taxon>metagenomes</taxon>
        <taxon>ecological metagenomes</taxon>
    </lineage>
</organism>
<name>A0A3B0V7A3_9ZZZZ</name>
<dbReference type="Gene3D" id="3.10.450.50">
    <property type="match status" value="1"/>
</dbReference>
<proteinExistence type="predicted"/>
<dbReference type="AlphaFoldDB" id="A0A3B0V7A3"/>
<sequence length="156" mass="18022">MSPKNQIKREVIDMLKRPITPEEYALIRQEWIIHSKAEDARDIPGLMSTLTEDCVYIYPQTGRRWDGHEGATAFYTELLTAVPDIHFDLQNIVIGPQGVYEEARATGTPQGEWMGKPANGEKIDYMISIYFPWDSEKKKFKGERMYIMNMDGSFPK</sequence>
<evidence type="ECO:0008006" key="2">
    <source>
        <dbReference type="Google" id="ProtNLM"/>
    </source>
</evidence>
<evidence type="ECO:0000313" key="1">
    <source>
        <dbReference type="EMBL" id="VAW39498.1"/>
    </source>
</evidence>
<gene>
    <name evidence="1" type="ORF">MNBD_CHLOROFLEXI01-897</name>
</gene>
<dbReference type="InterPro" id="IPR032710">
    <property type="entry name" value="NTF2-like_dom_sf"/>
</dbReference>
<dbReference type="EMBL" id="UOEU01000748">
    <property type="protein sequence ID" value="VAW39498.1"/>
    <property type="molecule type" value="Genomic_DNA"/>
</dbReference>
<accession>A0A3B0V7A3</accession>